<dbReference type="RefSeq" id="WP_115557851.1">
    <property type="nucleotide sequence ID" value="NZ_CP031376.1"/>
</dbReference>
<keyword evidence="3" id="KW-1185">Reference proteome</keyword>
<feature type="transmembrane region" description="Helical" evidence="1">
    <location>
        <begin position="20"/>
        <end position="38"/>
    </location>
</feature>
<protein>
    <submittedName>
        <fullName evidence="2">Uncharacterized protein</fullName>
    </submittedName>
</protein>
<reference evidence="2 3" key="1">
    <citation type="submission" date="2018-07" db="EMBL/GenBank/DDBJ databases">
        <title>Complete genome sequence of Spiroplasma alleghenense PLHS-1 (ATCC 51752).</title>
        <authorList>
            <person name="Chou L."/>
            <person name="Lee T.-Y."/>
            <person name="Tsai Y.-M."/>
            <person name="Kuo C.-H."/>
        </authorList>
    </citation>
    <scope>NUCLEOTIDE SEQUENCE [LARGE SCALE GENOMIC DNA]</scope>
    <source>
        <strain evidence="2 3">PLHS-1</strain>
    </source>
</reference>
<dbReference type="AlphaFoldDB" id="A0A345Z2V0"/>
<dbReference type="EMBL" id="CP031376">
    <property type="protein sequence ID" value="AXK50929.1"/>
    <property type="molecule type" value="Genomic_DNA"/>
</dbReference>
<proteinExistence type="predicted"/>
<dbReference type="Proteomes" id="UP000254792">
    <property type="component" value="Chromosome"/>
</dbReference>
<accession>A0A345Z2V0</accession>
<keyword evidence="1" id="KW-0812">Transmembrane</keyword>
<gene>
    <name evidence="2" type="ORF">SALLE_v1c02530</name>
</gene>
<evidence type="ECO:0000313" key="3">
    <source>
        <dbReference type="Proteomes" id="UP000254792"/>
    </source>
</evidence>
<dbReference type="KEGG" id="salx:SALLE_v1c02530"/>
<evidence type="ECO:0000256" key="1">
    <source>
        <dbReference type="SAM" id="Phobius"/>
    </source>
</evidence>
<name>A0A345Z2V0_9MOLU</name>
<organism evidence="2 3">
    <name type="scientific">Spiroplasma alleghenense</name>
    <dbReference type="NCBI Taxonomy" id="216931"/>
    <lineage>
        <taxon>Bacteria</taxon>
        <taxon>Bacillati</taxon>
        <taxon>Mycoplasmatota</taxon>
        <taxon>Mollicutes</taxon>
        <taxon>Entomoplasmatales</taxon>
        <taxon>Spiroplasmataceae</taxon>
        <taxon>Spiroplasma</taxon>
    </lineage>
</organism>
<sequence length="924" mass="107174">MKKNNTLKKQKNMKLYNKHIFTSFFMVSVIATGALVAIPKTTQQLFNFEGINFGSQSEAVEYALSNSRKLESSDRNYYYKYNNNVYSFSERNDVIDKMILDSQLKEESTYKNVNDYVISNSGELSANVKTENNGQLKKVYKGRNGFSYVDIDEAAKTFQNYDEVILMENLNKNSTEQLEFYNESEAIQYLENMKKESLENGEESDCYLVSGSCQDEGAVKQWLKSSSTYKYRYKDYEWSNFAPANLQSINLTSDDQVYKDNIFPFEPNKTAYWININNLGFGSYSGSQYIETNEAEDTIDGKIQKGWKLKEETKINALLSSMMFMSEMYNGLDSLTRALNDKTEAWTLEKDVFNNNTDEFNFFKENVANLADIDLEADDDGLNLKKFEDEINSKAKDMDSQTKTLVFFRKLSNLSLVKNNLGSDGKDGDMQKFEDECKKVLKQVITSDDERMEEIYAELFDINNPKIGVNDIIDVFLNPSSFQYKKDDTRLAFVNVIKKTTELGDAIMNPMSGLDGLVSKYYDAKGRPKDVEVTYEDKLTIVEAQNQVIKNKYKESDMILLDDGNFYSREKVIEKNYERTNDIAITAERKITTTKPAAKAGLENLTGKFNTAQQIWDLGNKLSPYKYKTLGIDFGDGQEILYTYLSIGYFGWELHKPSPGKALTKMKLYDSVNTNQNESGFRVRGSYFTNQIDAINYLKTLMIRDPEEYTEIQQFNISIMDKTEEGIINNDTENYLSKEEQLDIFIDQIFQKYYANMKQKYFTDGFGNKFDNSIDALNSMRENITKRNFVKKYQWKDKDSIKRNYDSFEEMITVQNNYIKNTYINEKVVLSSDLIANTNFDKLDAQNGGQNKFYSIVDGSRQRYFKTYDDAYYFVLRKNNFELNIDEVVNYQITYNGEVFASEEEFINWVRENTKVVNGKEMVH</sequence>
<evidence type="ECO:0000313" key="2">
    <source>
        <dbReference type="EMBL" id="AXK50929.1"/>
    </source>
</evidence>
<dbReference type="OrthoDB" id="386990at2"/>
<keyword evidence="1" id="KW-1133">Transmembrane helix</keyword>
<keyword evidence="1" id="KW-0472">Membrane</keyword>